<reference evidence="4 5" key="1">
    <citation type="journal article" date="2015" name="Genome Announc.">
        <title>Expanding the biotechnology potential of lactobacilli through comparative genomics of 213 strains and associated genera.</title>
        <authorList>
            <person name="Sun Z."/>
            <person name="Harris H.M."/>
            <person name="McCann A."/>
            <person name="Guo C."/>
            <person name="Argimon S."/>
            <person name="Zhang W."/>
            <person name="Yang X."/>
            <person name="Jeffery I.B."/>
            <person name="Cooney J.C."/>
            <person name="Kagawa T.F."/>
            <person name="Liu W."/>
            <person name="Song Y."/>
            <person name="Salvetti E."/>
            <person name="Wrobel A."/>
            <person name="Rasinkangas P."/>
            <person name="Parkhill J."/>
            <person name="Rea M.C."/>
            <person name="O'Sullivan O."/>
            <person name="Ritari J."/>
            <person name="Douillard F.P."/>
            <person name="Paul Ross R."/>
            <person name="Yang R."/>
            <person name="Briner A.E."/>
            <person name="Felis G.E."/>
            <person name="de Vos W.M."/>
            <person name="Barrangou R."/>
            <person name="Klaenhammer T.R."/>
            <person name="Caufield P.W."/>
            <person name="Cui Y."/>
            <person name="Zhang H."/>
            <person name="O'Toole P.W."/>
        </authorList>
    </citation>
    <scope>NUCLEOTIDE SEQUENCE [LARGE SCALE GENOMIC DNA]</scope>
    <source>
        <strain evidence="4 5">DSM 20183</strain>
    </source>
</reference>
<comment type="caution">
    <text evidence="4">The sequence shown here is derived from an EMBL/GenBank/DDBJ whole genome shotgun (WGS) entry which is preliminary data.</text>
</comment>
<feature type="domain" description="N-acetyltransferase" evidence="3">
    <location>
        <begin position="15"/>
        <end position="157"/>
    </location>
</feature>
<name>A0A0R1IXW3_9LACO</name>
<dbReference type="Gene3D" id="3.40.630.30">
    <property type="match status" value="1"/>
</dbReference>
<dbReference type="PROSITE" id="PS51186">
    <property type="entry name" value="GNAT"/>
    <property type="match status" value="1"/>
</dbReference>
<dbReference type="Proteomes" id="UP000050929">
    <property type="component" value="Unassembled WGS sequence"/>
</dbReference>
<dbReference type="AlphaFoldDB" id="A0A0R1IXW3"/>
<keyword evidence="1 4" id="KW-0808">Transferase</keyword>
<evidence type="ECO:0000256" key="2">
    <source>
        <dbReference type="ARBA" id="ARBA00023315"/>
    </source>
</evidence>
<proteinExistence type="predicted"/>
<sequence length="158" mass="18974">MPLTFKLRVEGGRKKMIRKMKQNEIDEIGDIWLNGNLEAHPFVDKEYWINYLDDVKKQFKQADIYVYDEQGIKGFAGLMDNYIAGIFVKKEFRGHSIGKKLLDYLKQHYDKLSLEVYEKNYKARKFYQRNDFKVSVEDIEPDNNEKEYQLVWTKEIKS</sequence>
<protein>
    <submittedName>
        <fullName evidence="4">Acetyltransferase</fullName>
    </submittedName>
</protein>
<dbReference type="PANTHER" id="PTHR43800:SF1">
    <property type="entry name" value="PEPTIDYL-LYSINE N-ACETYLTRANSFERASE YJAB"/>
    <property type="match status" value="1"/>
</dbReference>
<dbReference type="PANTHER" id="PTHR43800">
    <property type="entry name" value="PEPTIDYL-LYSINE N-ACETYLTRANSFERASE YJAB"/>
    <property type="match status" value="1"/>
</dbReference>
<evidence type="ECO:0000259" key="3">
    <source>
        <dbReference type="PROSITE" id="PS51186"/>
    </source>
</evidence>
<keyword evidence="2" id="KW-0012">Acyltransferase</keyword>
<dbReference type="SUPFAM" id="SSF55729">
    <property type="entry name" value="Acyl-CoA N-acyltransferases (Nat)"/>
    <property type="match status" value="1"/>
</dbReference>
<dbReference type="STRING" id="1423811.FC72_GL000678"/>
<accession>A0A0R1IXW3</accession>
<dbReference type="GO" id="GO:0016747">
    <property type="term" value="F:acyltransferase activity, transferring groups other than amino-acyl groups"/>
    <property type="evidence" value="ECO:0007669"/>
    <property type="project" value="InterPro"/>
</dbReference>
<dbReference type="InterPro" id="IPR000182">
    <property type="entry name" value="GNAT_dom"/>
</dbReference>
<dbReference type="PATRIC" id="fig|1423811.3.peg.688"/>
<evidence type="ECO:0000313" key="5">
    <source>
        <dbReference type="Proteomes" id="UP000050929"/>
    </source>
</evidence>
<dbReference type="CDD" id="cd04301">
    <property type="entry name" value="NAT_SF"/>
    <property type="match status" value="1"/>
</dbReference>
<organism evidence="4 5">
    <name type="scientific">Companilactobacillus tucceti DSM 20183</name>
    <dbReference type="NCBI Taxonomy" id="1423811"/>
    <lineage>
        <taxon>Bacteria</taxon>
        <taxon>Bacillati</taxon>
        <taxon>Bacillota</taxon>
        <taxon>Bacilli</taxon>
        <taxon>Lactobacillales</taxon>
        <taxon>Lactobacillaceae</taxon>
        <taxon>Companilactobacillus</taxon>
    </lineage>
</organism>
<dbReference type="InterPro" id="IPR016181">
    <property type="entry name" value="Acyl_CoA_acyltransferase"/>
</dbReference>
<gene>
    <name evidence="4" type="ORF">FC72_GL000678</name>
</gene>
<keyword evidence="5" id="KW-1185">Reference proteome</keyword>
<evidence type="ECO:0000256" key="1">
    <source>
        <dbReference type="ARBA" id="ARBA00022679"/>
    </source>
</evidence>
<dbReference type="EMBL" id="AZDG01000016">
    <property type="protein sequence ID" value="KRK64112.1"/>
    <property type="molecule type" value="Genomic_DNA"/>
</dbReference>
<dbReference type="Pfam" id="PF13508">
    <property type="entry name" value="Acetyltransf_7"/>
    <property type="match status" value="1"/>
</dbReference>
<evidence type="ECO:0000313" key="4">
    <source>
        <dbReference type="EMBL" id="KRK64112.1"/>
    </source>
</evidence>